<accession>W1NU83</accession>
<proteinExistence type="predicted"/>
<name>W1NU83_AMBTC</name>
<dbReference type="Proteomes" id="UP000017836">
    <property type="component" value="Unassembled WGS sequence"/>
</dbReference>
<dbReference type="GO" id="GO:0003743">
    <property type="term" value="F:translation initiation factor activity"/>
    <property type="evidence" value="ECO:0007669"/>
    <property type="project" value="InterPro"/>
</dbReference>
<evidence type="ECO:0000256" key="1">
    <source>
        <dbReference type="SAM" id="MobiDB-lite"/>
    </source>
</evidence>
<keyword evidence="3" id="KW-1185">Reference proteome</keyword>
<dbReference type="InterPro" id="IPR010433">
    <property type="entry name" value="EIF-4B_pln"/>
</dbReference>
<evidence type="ECO:0000313" key="2">
    <source>
        <dbReference type="EMBL" id="ERM98883.1"/>
    </source>
</evidence>
<gene>
    <name evidence="2" type="ORF">AMTR_s00114p00018540</name>
</gene>
<evidence type="ECO:0000313" key="3">
    <source>
        <dbReference type="Proteomes" id="UP000017836"/>
    </source>
</evidence>
<feature type="region of interest" description="Disordered" evidence="1">
    <location>
        <begin position="23"/>
        <end position="56"/>
    </location>
</feature>
<dbReference type="Pfam" id="PF06273">
    <property type="entry name" value="eIF-4B"/>
    <property type="match status" value="1"/>
</dbReference>
<organism evidence="2 3">
    <name type="scientific">Amborella trichopoda</name>
    <dbReference type="NCBI Taxonomy" id="13333"/>
    <lineage>
        <taxon>Eukaryota</taxon>
        <taxon>Viridiplantae</taxon>
        <taxon>Streptophyta</taxon>
        <taxon>Embryophyta</taxon>
        <taxon>Tracheophyta</taxon>
        <taxon>Spermatophyta</taxon>
        <taxon>Magnoliopsida</taxon>
        <taxon>Amborellales</taxon>
        <taxon>Amborellaceae</taxon>
        <taxon>Amborella</taxon>
    </lineage>
</organism>
<protein>
    <submittedName>
        <fullName evidence="2">Uncharacterized protein</fullName>
    </submittedName>
</protein>
<dbReference type="AlphaFoldDB" id="W1NU83"/>
<sequence>MSKPWGGGITSWAAETELAEAEEQEQLELQRAAAAPAEPSFPTLREATASKPKKKKQVLWHKLWARLKSRWGTRIW</sequence>
<reference evidence="3" key="1">
    <citation type="journal article" date="2013" name="Science">
        <title>The Amborella genome and the evolution of flowering plants.</title>
        <authorList>
            <consortium name="Amborella Genome Project"/>
        </authorList>
    </citation>
    <scope>NUCLEOTIDE SEQUENCE [LARGE SCALE GENOMIC DNA]</scope>
</reference>
<dbReference type="EMBL" id="KI395136">
    <property type="protein sequence ID" value="ERM98883.1"/>
    <property type="molecule type" value="Genomic_DNA"/>
</dbReference>
<dbReference type="HOGENOM" id="CLU_2657792_0_0_1"/>
<dbReference type="Gramene" id="ERM98883">
    <property type="protein sequence ID" value="ERM98883"/>
    <property type="gene ID" value="AMTR_s00114p00018540"/>
</dbReference>
<feature type="compositionally biased region" description="Low complexity" evidence="1">
    <location>
        <begin position="27"/>
        <end position="38"/>
    </location>
</feature>